<evidence type="ECO:0000256" key="1">
    <source>
        <dbReference type="SAM" id="MobiDB-lite"/>
    </source>
</evidence>
<keyword evidence="5" id="KW-1185">Reference proteome</keyword>
<feature type="region of interest" description="Disordered" evidence="1">
    <location>
        <begin position="653"/>
        <end position="715"/>
    </location>
</feature>
<dbReference type="Pfam" id="PF10373">
    <property type="entry name" value="EST1_DNA_bind"/>
    <property type="match status" value="1"/>
</dbReference>
<dbReference type="InterPro" id="IPR019458">
    <property type="entry name" value="Est1-like_N"/>
</dbReference>
<evidence type="ECO:0000313" key="4">
    <source>
        <dbReference type="EMBL" id="CAK7896123.1"/>
    </source>
</evidence>
<proteinExistence type="predicted"/>
<dbReference type="Pfam" id="PF10374">
    <property type="entry name" value="EST1"/>
    <property type="match status" value="1"/>
</dbReference>
<name>A0ABP0EA49_9ASCO</name>
<feature type="compositionally biased region" description="Basic and acidic residues" evidence="1">
    <location>
        <begin position="692"/>
        <end position="702"/>
    </location>
</feature>
<feature type="compositionally biased region" description="Polar residues" evidence="1">
    <location>
        <begin position="703"/>
        <end position="715"/>
    </location>
</feature>
<sequence>MSTTPKLPLDAINGYEKQLNSILNGKFCDQSILLGLINVAQSKFYALITEDFQAYYEKLEALDKDREEDSESPSVEFLTITYFEALWTKFHYPIIKFFRFQQASIYNESVQNLKDNIKNEKEVSLKLKTVEVRKLNENFIKFSGEVYKFYFNLLKYFITEYENQLLPKKLFEKFDLSVSETARESTNANVQANLVYLTHRCVLYMGDLSRHRSFIDVSYVQPSISANNFWRFKSIMQSQNPEKKAALLLPHFKRALENYRLCILLLPALGEPYNHIGMIYNQVDDKYHACYWFLRSCSTRIQNFDIGQKNFKSVMSKVFFISQMTKQWESTISKVSCDSLNTMFMVILGYYYLPSVYRWPSDGKNITKSISYHDVETKFWKSFDPKFLTEVLSKSSSCEMGSENIILSQLIMLMSLTEVNPATASLFSQFRFRYIVKILKFLLSIYPQDESTIENSNLRANIFVIYRFIYAWLRENVKTMKYFNKEGGHFAIFDIWNTLLEELKVSTPMKDINKLYRNDAKPQRFYFFKEDVNFKDFAPIKFQFRDFRDEHLFHSRDINILMGDYSRYTQNGLPSFISSTLVDDSMDDEEKKRMITLELFKYENNLRVKSILLLSKKLIDIGRSGIEWNKDDCVFIIPPSMSSQLRDYKRSGISRSVNSKTQSLGNISTNNSQNANTVVNTRASGLGTALKGGKDSKRHDSGQGKSTSPTATKVNSASKITIASKANKGVSIEKKISKENDIIAKNNKNESISNSNNGISIAEPVSKHEVSIDEETVKPDKHAETVELVEPDIKPIVQQDIKPVQISPKKSPTQTKKSNVLDKPEKKVIILDREDKHQTSNEEPLQESKKSEIPETLQEIESFILGHTSTLHNATVGGSVDSPDTDTQRQVGLQYMVDSLFLENRDSSQLPDGTDSFMKIPSVFPQDPRQLHTQDHYSQNPQPTLFQNNMPTHTAFTQQGLSQNEFNPHFTPHQYPQPQNFQPTYQSQGQMLQAPPQGMPSGQFYPNFMGVQQQPHPPQNSSQAPPSGGMFGNSQPANNYGNGHIGPTQSLYLQQQANLSFNRAQQSTMNMGTPQTQHAPMHNNNFQNVLQPGQFPPFMQQQPYYTGPR</sequence>
<feature type="region of interest" description="Disordered" evidence="1">
    <location>
        <begin position="799"/>
        <end position="853"/>
    </location>
</feature>
<dbReference type="InterPro" id="IPR011990">
    <property type="entry name" value="TPR-like_helical_dom_sf"/>
</dbReference>
<dbReference type="Proteomes" id="UP001497600">
    <property type="component" value="Chromosome B"/>
</dbReference>
<feature type="domain" description="Telomerase activating protein Est1-like N-terminal" evidence="3">
    <location>
        <begin position="83"/>
        <end position="215"/>
    </location>
</feature>
<dbReference type="SUPFAM" id="SSF48452">
    <property type="entry name" value="TPR-like"/>
    <property type="match status" value="1"/>
</dbReference>
<organism evidence="4 5">
    <name type="scientific">[Candida] anglica</name>
    <dbReference type="NCBI Taxonomy" id="148631"/>
    <lineage>
        <taxon>Eukaryota</taxon>
        <taxon>Fungi</taxon>
        <taxon>Dikarya</taxon>
        <taxon>Ascomycota</taxon>
        <taxon>Saccharomycotina</taxon>
        <taxon>Pichiomycetes</taxon>
        <taxon>Debaryomycetaceae</taxon>
        <taxon>Kurtzmaniella</taxon>
    </lineage>
</organism>
<gene>
    <name evidence="4" type="ORF">CAAN4_B03510</name>
</gene>
<feature type="compositionally biased region" description="Low complexity" evidence="1">
    <location>
        <begin position="807"/>
        <end position="818"/>
    </location>
</feature>
<feature type="domain" description="DNA/RNA-binding" evidence="2">
    <location>
        <begin position="255"/>
        <end position="544"/>
    </location>
</feature>
<dbReference type="EMBL" id="OZ004254">
    <property type="protein sequence ID" value="CAK7896123.1"/>
    <property type="molecule type" value="Genomic_DNA"/>
</dbReference>
<evidence type="ECO:0000313" key="5">
    <source>
        <dbReference type="Proteomes" id="UP001497600"/>
    </source>
</evidence>
<evidence type="ECO:0000259" key="3">
    <source>
        <dbReference type="Pfam" id="PF10374"/>
    </source>
</evidence>
<accession>A0ABP0EA49</accession>
<feature type="compositionally biased region" description="Polar residues" evidence="1">
    <location>
        <begin position="653"/>
        <end position="683"/>
    </location>
</feature>
<reference evidence="4 5" key="1">
    <citation type="submission" date="2024-01" db="EMBL/GenBank/DDBJ databases">
        <authorList>
            <consortium name="Genoscope - CEA"/>
            <person name="William W."/>
        </authorList>
    </citation>
    <scope>NUCLEOTIDE SEQUENCE [LARGE SCALE GENOMIC DNA]</scope>
    <source>
        <strain evidence="4 5">29B2s-10</strain>
    </source>
</reference>
<feature type="compositionally biased region" description="Polar residues" evidence="1">
    <location>
        <begin position="1032"/>
        <end position="1043"/>
    </location>
</feature>
<feature type="region of interest" description="Disordered" evidence="1">
    <location>
        <begin position="1012"/>
        <end position="1043"/>
    </location>
</feature>
<dbReference type="InterPro" id="IPR018834">
    <property type="entry name" value="DNA/RNA-bd_Est1-type"/>
</dbReference>
<feature type="compositionally biased region" description="Basic and acidic residues" evidence="1">
    <location>
        <begin position="819"/>
        <end position="853"/>
    </location>
</feature>
<protein>
    <submittedName>
        <fullName evidence="4">Uncharacterized protein</fullName>
    </submittedName>
</protein>
<evidence type="ECO:0000259" key="2">
    <source>
        <dbReference type="Pfam" id="PF10373"/>
    </source>
</evidence>
<dbReference type="Gene3D" id="1.25.40.10">
    <property type="entry name" value="Tetratricopeptide repeat domain"/>
    <property type="match status" value="1"/>
</dbReference>